<feature type="transmembrane region" description="Helical" evidence="17">
    <location>
        <begin position="33"/>
        <end position="55"/>
    </location>
</feature>
<evidence type="ECO:0000256" key="8">
    <source>
        <dbReference type="ARBA" id="ARBA00022692"/>
    </source>
</evidence>
<feature type="binding site" description="axial binding residue" evidence="15">
    <location>
        <position position="188"/>
    </location>
    <ligand>
        <name>heme b</name>
        <dbReference type="ChEBI" id="CHEBI:60344"/>
        <label>b562</label>
    </ligand>
    <ligandPart>
        <name>Fe</name>
        <dbReference type="ChEBI" id="CHEBI:18248"/>
    </ligandPart>
</feature>
<dbReference type="Pfam" id="PF00033">
    <property type="entry name" value="Cytochrome_B"/>
    <property type="match status" value="1"/>
</dbReference>
<dbReference type="CDD" id="cd00284">
    <property type="entry name" value="Cytochrome_b_N"/>
    <property type="match status" value="1"/>
</dbReference>
<feature type="transmembrane region" description="Helical" evidence="17">
    <location>
        <begin position="145"/>
        <end position="163"/>
    </location>
</feature>
<evidence type="ECO:0000256" key="15">
    <source>
        <dbReference type="PIRSR" id="PIRSR038885-2"/>
    </source>
</evidence>
<evidence type="ECO:0000256" key="10">
    <source>
        <dbReference type="ARBA" id="ARBA00022982"/>
    </source>
</evidence>
<keyword evidence="6 15" id="KW-0349">Heme</keyword>
<evidence type="ECO:0000259" key="18">
    <source>
        <dbReference type="PROSITE" id="PS51002"/>
    </source>
</evidence>
<dbReference type="GO" id="GO:0022904">
    <property type="term" value="P:respiratory electron transport chain"/>
    <property type="evidence" value="ECO:0007669"/>
    <property type="project" value="InterPro"/>
</dbReference>
<proteinExistence type="inferred from homology"/>
<name>A0A1H2E6N9_9PSED</name>
<evidence type="ECO:0000256" key="16">
    <source>
        <dbReference type="RuleBase" id="RU003385"/>
    </source>
</evidence>
<evidence type="ECO:0000256" key="3">
    <source>
        <dbReference type="ARBA" id="ARBA00011649"/>
    </source>
</evidence>
<evidence type="ECO:0000256" key="12">
    <source>
        <dbReference type="ARBA" id="ARBA00023004"/>
    </source>
</evidence>
<evidence type="ECO:0000256" key="5">
    <source>
        <dbReference type="ARBA" id="ARBA00022448"/>
    </source>
</evidence>
<keyword evidence="8 16" id="KW-0812">Transmembrane</keyword>
<dbReference type="Pfam" id="PF00032">
    <property type="entry name" value="Cytochrom_B_C"/>
    <property type="match status" value="1"/>
</dbReference>
<evidence type="ECO:0000256" key="9">
    <source>
        <dbReference type="ARBA" id="ARBA00022723"/>
    </source>
</evidence>
<dbReference type="STRING" id="364197.SAMN05216296_0444"/>
<feature type="transmembrane region" description="Helical" evidence="17">
    <location>
        <begin position="85"/>
        <end position="106"/>
    </location>
</feature>
<dbReference type="InterPro" id="IPR005797">
    <property type="entry name" value="Cyt_b/b6_N"/>
</dbReference>
<feature type="transmembrane region" description="Helical" evidence="17">
    <location>
        <begin position="369"/>
        <end position="388"/>
    </location>
</feature>
<keyword evidence="11 17" id="KW-1133">Transmembrane helix</keyword>
<dbReference type="InterPro" id="IPR036150">
    <property type="entry name" value="Cyt_b/b6_C_sf"/>
</dbReference>
<dbReference type="PROSITE" id="PS51002">
    <property type="entry name" value="CYTB_NTER"/>
    <property type="match status" value="1"/>
</dbReference>
<dbReference type="InterPro" id="IPR016174">
    <property type="entry name" value="Di-haem_cyt_TM"/>
</dbReference>
<evidence type="ECO:0000256" key="6">
    <source>
        <dbReference type="ARBA" id="ARBA00022617"/>
    </source>
</evidence>
<evidence type="ECO:0000256" key="1">
    <source>
        <dbReference type="ARBA" id="ARBA00002444"/>
    </source>
</evidence>
<keyword evidence="13 17" id="KW-0472">Membrane</keyword>
<evidence type="ECO:0000256" key="17">
    <source>
        <dbReference type="SAM" id="Phobius"/>
    </source>
</evidence>
<feature type="binding site" evidence="14">
    <location>
        <position position="208"/>
    </location>
    <ligand>
        <name>a ubiquinone</name>
        <dbReference type="ChEBI" id="CHEBI:16389"/>
    </ligand>
</feature>
<dbReference type="InterPro" id="IPR030689">
    <property type="entry name" value="Cytochrome_b"/>
</dbReference>
<comment type="subcellular location">
    <subcellularLocation>
        <location evidence="2">Membrane</location>
        <topology evidence="2">Multi-pass membrane protein</topology>
    </subcellularLocation>
</comment>
<comment type="similarity">
    <text evidence="16">Belongs to the cytochrome b family.</text>
</comment>
<dbReference type="EMBL" id="LT629785">
    <property type="protein sequence ID" value="SDT90639.1"/>
    <property type="molecule type" value="Genomic_DNA"/>
</dbReference>
<accession>A0A1H2E6N9</accession>
<sequence>MSKFMEWIDARFPATKMWEDHLSKYYAPKNFNFWYFFGSLALLVLVNQILTGVWLTMSYTPSSEEAFASVEYIMRDVDYGWILRYMHSTGASAFFLVVYLHMFRGLLYGSYQKPRELVWVFGMLIYLCLMAEGFMGYLLPWGQMSYWGAQVIISLFGAIPVIGDDLTMWIRGDYLISGITLNRFFALHVIALPIVLLGLVVLHILALHEVGSNNPDGVDIKKKKDANGVPLDGIAFHPYYTVKDIVGVVVFLFVFCAVIFFFPEMGGYFLEKPNFEPANPFKTPAHIAPVWYFTPYYAILRAIPDKLMGVVAMGAAIAILFVLPWLDRSPVKSIRYKGWMSKVWLTIFTVSFVILGYFGSQAPSEIGTLMSRTCTILYFAFFILMPFYTRMEKTKPVPERVTG</sequence>
<keyword evidence="10 16" id="KW-0249">Electron transport</keyword>
<dbReference type="PANTHER" id="PTHR19271">
    <property type="entry name" value="CYTOCHROME B"/>
    <property type="match status" value="1"/>
</dbReference>
<dbReference type="PIRSF" id="PIRSF038885">
    <property type="entry name" value="COB"/>
    <property type="match status" value="1"/>
</dbReference>
<dbReference type="OrthoDB" id="9804503at2"/>
<dbReference type="GO" id="GO:0016491">
    <property type="term" value="F:oxidoreductase activity"/>
    <property type="evidence" value="ECO:0007669"/>
    <property type="project" value="InterPro"/>
</dbReference>
<dbReference type="PANTHER" id="PTHR19271:SF16">
    <property type="entry name" value="CYTOCHROME B"/>
    <property type="match status" value="1"/>
</dbReference>
<feature type="domain" description="Cytochrome b/b6 N-terminal region profile" evidence="18">
    <location>
        <begin position="4"/>
        <end position="216"/>
    </location>
</feature>
<dbReference type="InterPro" id="IPR027387">
    <property type="entry name" value="Cytb/b6-like_sf"/>
</dbReference>
<feature type="domain" description="Cytochrome b/b6 C-terminal region profile" evidence="19">
    <location>
        <begin position="226"/>
        <end position="399"/>
    </location>
</feature>
<dbReference type="AlphaFoldDB" id="A0A1H2E6N9"/>
<comment type="cofactor">
    <cofactor evidence="16">
        <name>heme b</name>
        <dbReference type="ChEBI" id="CHEBI:60344"/>
    </cofactor>
    <text evidence="16">Binds 2 heme groups non-covalently.</text>
</comment>
<keyword evidence="9 15" id="KW-0479">Metal-binding</keyword>
<dbReference type="InterPro" id="IPR005798">
    <property type="entry name" value="Cyt_b/b6_C"/>
</dbReference>
<evidence type="ECO:0000256" key="2">
    <source>
        <dbReference type="ARBA" id="ARBA00004141"/>
    </source>
</evidence>
<feature type="transmembrane region" description="Helical" evidence="17">
    <location>
        <begin position="307"/>
        <end position="326"/>
    </location>
</feature>
<feature type="binding site" description="axial binding residue" evidence="15">
    <location>
        <position position="101"/>
    </location>
    <ligand>
        <name>heme b</name>
        <dbReference type="ChEBI" id="CHEBI:60344"/>
        <label>b566</label>
    </ligand>
    <ligandPart>
        <name>Fe</name>
        <dbReference type="ChEBI" id="CHEBI:18248"/>
    </ligandPart>
</feature>
<feature type="binding site" description="axial binding residue" evidence="15">
    <location>
        <position position="87"/>
    </location>
    <ligand>
        <name>heme b</name>
        <dbReference type="ChEBI" id="CHEBI:60344"/>
        <label>b562</label>
    </ligand>
    <ligandPart>
        <name>Fe</name>
        <dbReference type="ChEBI" id="CHEBI:18248"/>
    </ligandPart>
</feature>
<evidence type="ECO:0000313" key="20">
    <source>
        <dbReference type="EMBL" id="SDT90639.1"/>
    </source>
</evidence>
<dbReference type="Gene3D" id="1.20.810.10">
    <property type="entry name" value="Cytochrome Bc1 Complex, Chain C"/>
    <property type="match status" value="1"/>
</dbReference>
<dbReference type="Proteomes" id="UP000243232">
    <property type="component" value="Chromosome I"/>
</dbReference>
<feature type="binding site" description="axial binding residue" evidence="15">
    <location>
        <position position="203"/>
    </location>
    <ligand>
        <name>heme b</name>
        <dbReference type="ChEBI" id="CHEBI:60344"/>
        <label>b566</label>
    </ligand>
    <ligandPart>
        <name>Fe</name>
        <dbReference type="ChEBI" id="CHEBI:18248"/>
    </ligandPart>
</feature>
<organism evidence="20 21">
    <name type="scientific">Pseudomonas pohangensis</name>
    <dbReference type="NCBI Taxonomy" id="364197"/>
    <lineage>
        <taxon>Bacteria</taxon>
        <taxon>Pseudomonadati</taxon>
        <taxon>Pseudomonadota</taxon>
        <taxon>Gammaproteobacteria</taxon>
        <taxon>Pseudomonadales</taxon>
        <taxon>Pseudomonadaceae</taxon>
        <taxon>Pseudomonas</taxon>
    </lineage>
</organism>
<comment type="subunit">
    <text evidence="3 16">The main subunits of complex b-c1 are: cytochrome b, cytochrome c1 and the Rieske protein.</text>
</comment>
<evidence type="ECO:0000256" key="13">
    <source>
        <dbReference type="ARBA" id="ARBA00023136"/>
    </source>
</evidence>
<comment type="function">
    <text evidence="1 16">Component of the ubiquinol-cytochrome c reductase complex (complex III or cytochrome b-c1 complex), which is a respiratory chain that generates an electrochemical potential coupled to ATP synthesis.</text>
</comment>
<dbReference type="GO" id="GO:0046872">
    <property type="term" value="F:metal ion binding"/>
    <property type="evidence" value="ECO:0007669"/>
    <property type="project" value="UniProtKB-KW"/>
</dbReference>
<evidence type="ECO:0000256" key="7">
    <source>
        <dbReference type="ARBA" id="ARBA00022660"/>
    </source>
</evidence>
<gene>
    <name evidence="20" type="ORF">SAMN05216296_0444</name>
</gene>
<feature type="transmembrane region" description="Helical" evidence="17">
    <location>
        <begin position="184"/>
        <end position="206"/>
    </location>
</feature>
<dbReference type="GO" id="GO:0008121">
    <property type="term" value="F:quinol-cytochrome-c reductase activity"/>
    <property type="evidence" value="ECO:0007669"/>
    <property type="project" value="InterPro"/>
</dbReference>
<dbReference type="RefSeq" id="WP_090192881.1">
    <property type="nucleotide sequence ID" value="NZ_LT629785.1"/>
</dbReference>
<dbReference type="SUPFAM" id="SSF81648">
    <property type="entry name" value="a domain/subunit of cytochrome bc1 complex (Ubiquinol-cytochrome c reductase)"/>
    <property type="match status" value="1"/>
</dbReference>
<evidence type="ECO:0000256" key="11">
    <source>
        <dbReference type="ARBA" id="ARBA00022989"/>
    </source>
</evidence>
<feature type="transmembrane region" description="Helical" evidence="17">
    <location>
        <begin position="245"/>
        <end position="262"/>
    </location>
</feature>
<dbReference type="GO" id="GO:0045275">
    <property type="term" value="C:respiratory chain complex III"/>
    <property type="evidence" value="ECO:0007669"/>
    <property type="project" value="InterPro"/>
</dbReference>
<evidence type="ECO:0000259" key="19">
    <source>
        <dbReference type="PROSITE" id="PS51003"/>
    </source>
</evidence>
<dbReference type="SUPFAM" id="SSF81342">
    <property type="entry name" value="Transmembrane di-heme cytochromes"/>
    <property type="match status" value="1"/>
</dbReference>
<evidence type="ECO:0000256" key="14">
    <source>
        <dbReference type="PIRSR" id="PIRSR038885-1"/>
    </source>
</evidence>
<feature type="transmembrane region" description="Helical" evidence="17">
    <location>
        <begin position="118"/>
        <end position="139"/>
    </location>
</feature>
<keyword evidence="5 16" id="KW-0813">Transport</keyword>
<dbReference type="FunFam" id="1.20.810.10:FF:000004">
    <property type="entry name" value="Cytochrome b"/>
    <property type="match status" value="1"/>
</dbReference>
<protein>
    <recommendedName>
        <fullName evidence="4 16">Cytochrome b</fullName>
    </recommendedName>
</protein>
<evidence type="ECO:0000313" key="21">
    <source>
        <dbReference type="Proteomes" id="UP000243232"/>
    </source>
</evidence>
<feature type="transmembrane region" description="Helical" evidence="17">
    <location>
        <begin position="338"/>
        <end position="357"/>
    </location>
</feature>
<evidence type="ECO:0000256" key="4">
    <source>
        <dbReference type="ARBA" id="ARBA00013531"/>
    </source>
</evidence>
<keyword evidence="12 15" id="KW-0408">Iron</keyword>
<dbReference type="PROSITE" id="PS51003">
    <property type="entry name" value="CYTB_CTER"/>
    <property type="match status" value="1"/>
</dbReference>
<comment type="cofactor">
    <cofactor evidence="15">
        <name>heme</name>
        <dbReference type="ChEBI" id="CHEBI:30413"/>
    </cofactor>
    <text evidence="15">Binds 2 heme groups non-covalently.</text>
</comment>
<dbReference type="InterPro" id="IPR048259">
    <property type="entry name" value="Cytochrome_b_N_euk/bac"/>
</dbReference>
<keyword evidence="21" id="KW-1185">Reference proteome</keyword>
<keyword evidence="7 16" id="KW-0679">Respiratory chain</keyword>
<reference evidence="21" key="1">
    <citation type="submission" date="2016-10" db="EMBL/GenBank/DDBJ databases">
        <authorList>
            <person name="Varghese N."/>
            <person name="Submissions S."/>
        </authorList>
    </citation>
    <scope>NUCLEOTIDE SEQUENCE [LARGE SCALE GENOMIC DNA]</scope>
    <source>
        <strain evidence="21">DSM 17875</strain>
    </source>
</reference>